<feature type="domain" description="Nudix hydrolase" evidence="1">
    <location>
        <begin position="64"/>
        <end position="193"/>
    </location>
</feature>
<evidence type="ECO:0000259" key="1">
    <source>
        <dbReference type="PROSITE" id="PS51462"/>
    </source>
</evidence>
<dbReference type="InterPro" id="IPR000086">
    <property type="entry name" value="NUDIX_hydrolase_dom"/>
</dbReference>
<dbReference type="InterPro" id="IPR059176">
    <property type="entry name" value="UDP-X_N"/>
</dbReference>
<sequence>MDYLNTYKRLLALADAGLFYGKDAFDQERYQELRELTLQLISATGHEATVLPDLEKILTKEEGYPTPKVDVRGLIKKENRFLLVEDLRTKEWSLPGGYAEIGCSPKENIEKEVLEETGLVVTAKELLAVYDTDKRKDIPQLFQYYKMIFSCDILENHPFEKNIETSNCAYFSLDNLPSLSIKRTTKEQLMALMNQTTGALSD</sequence>
<dbReference type="InterPro" id="IPR015797">
    <property type="entry name" value="NUDIX_hydrolase-like_dom_sf"/>
</dbReference>
<dbReference type="RefSeq" id="WP_002357557.1">
    <property type="nucleotide sequence ID" value="NZ_GL454489.1"/>
</dbReference>
<proteinExistence type="predicted"/>
<keyword evidence="2" id="KW-0378">Hydrolase</keyword>
<dbReference type="SUPFAM" id="SSF55811">
    <property type="entry name" value="Nudix"/>
    <property type="match status" value="1"/>
</dbReference>
<dbReference type="CDD" id="cd18891">
    <property type="entry name" value="NUDIX_UDP-X_diphosphatase"/>
    <property type="match status" value="1"/>
</dbReference>
<dbReference type="HOGENOM" id="CLU_082381_1_0_9"/>
<dbReference type="PANTHER" id="PTHR43222">
    <property type="entry name" value="NUDIX HYDROLASE 23"/>
    <property type="match status" value="1"/>
</dbReference>
<comment type="caution">
    <text evidence="2">The sequence shown here is derived from an EMBL/GenBank/DDBJ whole genome shotgun (WGS) entry which is preliminary data.</text>
</comment>
<dbReference type="PANTHER" id="PTHR43222:SF2">
    <property type="entry name" value="NUDIX HYDROLASE 23, CHLOROPLASTIC"/>
    <property type="match status" value="1"/>
</dbReference>
<name>A0A125W162_ENTFL</name>
<evidence type="ECO:0000313" key="2">
    <source>
        <dbReference type="EMBL" id="EFM81139.1"/>
    </source>
</evidence>
<dbReference type="Proteomes" id="UP000004846">
    <property type="component" value="Unassembled WGS sequence"/>
</dbReference>
<gene>
    <name evidence="2" type="ORF">HMPREF9498_03078</name>
</gene>
<protein>
    <submittedName>
        <fullName evidence="2">Hydrolase, NUDIX family</fullName>
    </submittedName>
</protein>
<evidence type="ECO:0000313" key="3">
    <source>
        <dbReference type="Proteomes" id="UP000004846"/>
    </source>
</evidence>
<dbReference type="Gene3D" id="6.10.250.1120">
    <property type="match status" value="1"/>
</dbReference>
<dbReference type="Pfam" id="PF12535">
    <property type="entry name" value="Nudix_N"/>
    <property type="match status" value="1"/>
</dbReference>
<reference evidence="2 3" key="1">
    <citation type="submission" date="2010-07" db="EMBL/GenBank/DDBJ databases">
        <authorList>
            <person name="Sid Ahmed O."/>
        </authorList>
    </citation>
    <scope>NUCLEOTIDE SEQUENCE [LARGE SCALE GENOMIC DNA]</scope>
    <source>
        <strain evidence="2 3">TX4248</strain>
    </source>
</reference>
<accession>A0A125W162</accession>
<organism evidence="2 3">
    <name type="scientific">Enterococcus faecalis TX4248</name>
    <dbReference type="NCBI Taxonomy" id="749495"/>
    <lineage>
        <taxon>Bacteria</taxon>
        <taxon>Bacillati</taxon>
        <taxon>Bacillota</taxon>
        <taxon>Bacilli</taxon>
        <taxon>Lactobacillales</taxon>
        <taxon>Enterococcaceae</taxon>
        <taxon>Enterococcus</taxon>
    </lineage>
</organism>
<dbReference type="Pfam" id="PF00293">
    <property type="entry name" value="NUDIX"/>
    <property type="match status" value="1"/>
</dbReference>
<dbReference type="GO" id="GO:0016787">
    <property type="term" value="F:hydrolase activity"/>
    <property type="evidence" value="ECO:0007669"/>
    <property type="project" value="UniProtKB-KW"/>
</dbReference>
<dbReference type="EMBL" id="AEBR01000110">
    <property type="protein sequence ID" value="EFM81139.1"/>
    <property type="molecule type" value="Genomic_DNA"/>
</dbReference>
<dbReference type="PROSITE" id="PS51462">
    <property type="entry name" value="NUDIX"/>
    <property type="match status" value="1"/>
</dbReference>
<dbReference type="Gene3D" id="3.90.79.10">
    <property type="entry name" value="Nucleoside Triphosphate Pyrophosphohydrolase"/>
    <property type="match status" value="1"/>
</dbReference>
<dbReference type="AlphaFoldDB" id="A0A125W162"/>